<organism evidence="1 2">
    <name type="scientific">Stenotrophomonas panacihumi</name>
    <dbReference type="NCBI Taxonomy" id="676599"/>
    <lineage>
        <taxon>Bacteria</taxon>
        <taxon>Pseudomonadati</taxon>
        <taxon>Pseudomonadota</taxon>
        <taxon>Gammaproteobacteria</taxon>
        <taxon>Lysobacterales</taxon>
        <taxon>Lysobacteraceae</taxon>
        <taxon>Stenotrophomonas</taxon>
    </lineage>
</organism>
<gene>
    <name evidence="1" type="ORF">ARC20_16070</name>
</gene>
<keyword evidence="2" id="KW-1185">Reference proteome</keyword>
<dbReference type="EMBL" id="LLXU01000129">
    <property type="protein sequence ID" value="KRG37813.1"/>
    <property type="molecule type" value="Genomic_DNA"/>
</dbReference>
<dbReference type="STRING" id="676599.ARC20_16070"/>
<dbReference type="Proteomes" id="UP000051802">
    <property type="component" value="Unassembled WGS sequence"/>
</dbReference>
<sequence length="76" mass="8468">MLLLVCPHHCEVPLPGGALELRAQASAWQWCLRADTATPWRLCDDEWPAWMRARLDAARRHLQAGTPLDPGTPQAA</sequence>
<proteinExistence type="predicted"/>
<evidence type="ECO:0000313" key="1">
    <source>
        <dbReference type="EMBL" id="KRG37813.1"/>
    </source>
</evidence>
<protein>
    <submittedName>
        <fullName evidence="1">Uncharacterized protein</fullName>
    </submittedName>
</protein>
<name>A0A0Q9ZY38_9GAMM</name>
<evidence type="ECO:0000313" key="2">
    <source>
        <dbReference type="Proteomes" id="UP000051802"/>
    </source>
</evidence>
<comment type="caution">
    <text evidence="1">The sequence shown here is derived from an EMBL/GenBank/DDBJ whole genome shotgun (WGS) entry which is preliminary data.</text>
</comment>
<accession>A0A0Q9ZY38</accession>
<dbReference type="AlphaFoldDB" id="A0A0Q9ZY38"/>
<reference evidence="1 2" key="1">
    <citation type="submission" date="2015-10" db="EMBL/GenBank/DDBJ databases">
        <title>Genome sequencing and analysis of members of genus Stenotrophomonas.</title>
        <authorList>
            <person name="Patil P.P."/>
            <person name="Midha S."/>
            <person name="Patil P.B."/>
        </authorList>
    </citation>
    <scope>NUCLEOTIDE SEQUENCE [LARGE SCALE GENOMIC DNA]</scope>
    <source>
        <strain evidence="1 2">JCM 16536</strain>
    </source>
</reference>